<dbReference type="SUPFAM" id="SSF48576">
    <property type="entry name" value="Terpenoid synthases"/>
    <property type="match status" value="1"/>
</dbReference>
<sequence>MTGSDSLDSFVDKWRARWPEWVALLVFVPAAQRPAAAAWFSLLQELRDAAWSGSDPAPGLAKLAWWQEELRGWAKGARRHPLGEALAPLQAPWDALGGALSVLPATRAPGSGDDDTAALEAFAGSLLACEAALFGGTDPQPSQIAGATAGLRAERALSQGDREAAAGLRRLLDASTAAPTRPRRLQQVVVRERLRLLAAGAAPSRRTPLRLLFAAWRAARGG</sequence>
<evidence type="ECO:0000313" key="2">
    <source>
        <dbReference type="Proteomes" id="UP000319980"/>
    </source>
</evidence>
<name>A0A5C5UBX5_9GAMM</name>
<keyword evidence="2" id="KW-1185">Reference proteome</keyword>
<dbReference type="EMBL" id="VOHK01000001">
    <property type="protein sequence ID" value="TWT23337.1"/>
    <property type="molecule type" value="Genomic_DNA"/>
</dbReference>
<accession>A0A5C5UBX5</accession>
<protein>
    <submittedName>
        <fullName evidence="1">Phytoene/squalene synthase family protein</fullName>
    </submittedName>
</protein>
<dbReference type="RefSeq" id="WP_146384442.1">
    <property type="nucleotide sequence ID" value="NZ_VOHK01000001.1"/>
</dbReference>
<dbReference type="Proteomes" id="UP000319980">
    <property type="component" value="Unassembled WGS sequence"/>
</dbReference>
<reference evidence="1 2" key="1">
    <citation type="journal article" date="2008" name="Int. J. Syst. Evol. Microbiol.">
        <title>Luteimonas marina sp. nov., isolated from seawater.</title>
        <authorList>
            <person name="Baik K.S."/>
            <person name="Park S.C."/>
            <person name="Kim M.S."/>
            <person name="Kim E.M."/>
            <person name="Park C."/>
            <person name="Chun J."/>
            <person name="Seong C.N."/>
        </authorList>
    </citation>
    <scope>NUCLEOTIDE SEQUENCE [LARGE SCALE GENOMIC DNA]</scope>
    <source>
        <strain evidence="1 2">FR1330</strain>
    </source>
</reference>
<evidence type="ECO:0000313" key="1">
    <source>
        <dbReference type="EMBL" id="TWT23337.1"/>
    </source>
</evidence>
<comment type="caution">
    <text evidence="1">The sequence shown here is derived from an EMBL/GenBank/DDBJ whole genome shotgun (WGS) entry which is preliminary data.</text>
</comment>
<dbReference type="OrthoDB" id="5959054at2"/>
<organism evidence="1 2">
    <name type="scientific">Luteimonas marina</name>
    <dbReference type="NCBI Taxonomy" id="488485"/>
    <lineage>
        <taxon>Bacteria</taxon>
        <taxon>Pseudomonadati</taxon>
        <taxon>Pseudomonadota</taxon>
        <taxon>Gammaproteobacteria</taxon>
        <taxon>Lysobacterales</taxon>
        <taxon>Lysobacteraceae</taxon>
        <taxon>Luteimonas</taxon>
    </lineage>
</organism>
<dbReference type="AlphaFoldDB" id="A0A5C5UBX5"/>
<dbReference type="InterPro" id="IPR008949">
    <property type="entry name" value="Isoprenoid_synthase_dom_sf"/>
</dbReference>
<proteinExistence type="predicted"/>
<gene>
    <name evidence="1" type="ORF">FQY83_01420</name>
</gene>